<gene>
    <name evidence="12" type="ORF">NQ314_021185</name>
</gene>
<dbReference type="PROSITE" id="PS51915">
    <property type="entry name" value="ZAD"/>
    <property type="match status" value="1"/>
</dbReference>
<dbReference type="EMBL" id="JANEYF010005896">
    <property type="protein sequence ID" value="KAJ8926399.1"/>
    <property type="molecule type" value="Genomic_DNA"/>
</dbReference>
<dbReference type="SMART" id="SM00868">
    <property type="entry name" value="zf-AD"/>
    <property type="match status" value="1"/>
</dbReference>
<dbReference type="GO" id="GO:0008270">
    <property type="term" value="F:zinc ion binding"/>
    <property type="evidence" value="ECO:0007669"/>
    <property type="project" value="UniProtKB-UniRule"/>
</dbReference>
<dbReference type="PANTHER" id="PTHR24388:SF104">
    <property type="entry name" value="AT-RICH BINDING PROTEIN-RELATED"/>
    <property type="match status" value="1"/>
</dbReference>
<dbReference type="PANTHER" id="PTHR24388">
    <property type="entry name" value="ZINC FINGER PROTEIN"/>
    <property type="match status" value="1"/>
</dbReference>
<keyword evidence="1 8" id="KW-0479">Metal-binding</keyword>
<dbReference type="GO" id="GO:0000981">
    <property type="term" value="F:DNA-binding transcription factor activity, RNA polymerase II-specific"/>
    <property type="evidence" value="ECO:0007669"/>
    <property type="project" value="TreeGrafter"/>
</dbReference>
<dbReference type="SMART" id="SM00355">
    <property type="entry name" value="ZnF_C2H2"/>
    <property type="match status" value="4"/>
</dbReference>
<feature type="domain" description="C2H2-type" evidence="10">
    <location>
        <begin position="238"/>
        <end position="265"/>
    </location>
</feature>
<organism evidence="12 13">
    <name type="scientific">Rhamnusium bicolor</name>
    <dbReference type="NCBI Taxonomy" id="1586634"/>
    <lineage>
        <taxon>Eukaryota</taxon>
        <taxon>Metazoa</taxon>
        <taxon>Ecdysozoa</taxon>
        <taxon>Arthropoda</taxon>
        <taxon>Hexapoda</taxon>
        <taxon>Insecta</taxon>
        <taxon>Pterygota</taxon>
        <taxon>Neoptera</taxon>
        <taxon>Endopterygota</taxon>
        <taxon>Coleoptera</taxon>
        <taxon>Polyphaga</taxon>
        <taxon>Cucujiformia</taxon>
        <taxon>Chrysomeloidea</taxon>
        <taxon>Cerambycidae</taxon>
        <taxon>Lepturinae</taxon>
        <taxon>Rhagiini</taxon>
        <taxon>Rhamnusium</taxon>
    </lineage>
</organism>
<dbReference type="Pfam" id="PF07776">
    <property type="entry name" value="zf-AD"/>
    <property type="match status" value="1"/>
</dbReference>
<evidence type="ECO:0000256" key="5">
    <source>
        <dbReference type="ARBA" id="ARBA00023242"/>
    </source>
</evidence>
<evidence type="ECO:0000256" key="9">
    <source>
        <dbReference type="SAM" id="MobiDB-lite"/>
    </source>
</evidence>
<comment type="similarity">
    <text evidence="6">Belongs to the snail C2H2-type zinc-finger protein family.</text>
</comment>
<dbReference type="GO" id="GO:0000978">
    <property type="term" value="F:RNA polymerase II cis-regulatory region sequence-specific DNA binding"/>
    <property type="evidence" value="ECO:0007669"/>
    <property type="project" value="TreeGrafter"/>
</dbReference>
<feature type="compositionally biased region" description="Basic and acidic residues" evidence="9">
    <location>
        <begin position="88"/>
        <end position="112"/>
    </location>
</feature>
<evidence type="ECO:0000259" key="11">
    <source>
        <dbReference type="PROSITE" id="PS51915"/>
    </source>
</evidence>
<sequence>MESVCRACLRSPNKLLPLSDNYSLVQKIESISSIQISANEYYPSAICEECVNNVNKFFCFRKVIINSDKELKERYATLKRTNFTTKPRTKEKEANKSYSAVKEESELDQHEDILKEDENSFEDIEDVEIDDSAKDNENDLTDSNVDSIKKSIAKLKVSKCDECNLTFTSRLKLYNHRRNVHIAPGVCNICGLVVRADNLKRHVQMHSEGPVACKICDKVFKNPESLRGHLLIHKGLLFTCEICGKTSRVKSEHHRHMKTHIDPEARKIMCTVCGKRVRDLKKAYTKSYRGTSTYLFLL</sequence>
<feature type="binding site" evidence="8">
    <location>
        <position position="47"/>
    </location>
    <ligand>
        <name>Zn(2+)</name>
        <dbReference type="ChEBI" id="CHEBI:29105"/>
    </ligand>
</feature>
<keyword evidence="13" id="KW-1185">Reference proteome</keyword>
<name>A0AAV8WIK7_9CUCU</name>
<dbReference type="Pfam" id="PF00096">
    <property type="entry name" value="zf-C2H2"/>
    <property type="match status" value="3"/>
</dbReference>
<evidence type="ECO:0000256" key="7">
    <source>
        <dbReference type="PROSITE-ProRule" id="PRU00042"/>
    </source>
</evidence>
<dbReference type="SUPFAM" id="SSF57667">
    <property type="entry name" value="beta-beta-alpha zinc fingers"/>
    <property type="match status" value="3"/>
</dbReference>
<keyword evidence="3 7" id="KW-0863">Zinc-finger</keyword>
<evidence type="ECO:0000259" key="10">
    <source>
        <dbReference type="PROSITE" id="PS50157"/>
    </source>
</evidence>
<dbReference type="InterPro" id="IPR036236">
    <property type="entry name" value="Znf_C2H2_sf"/>
</dbReference>
<keyword evidence="2" id="KW-0677">Repeat</keyword>
<dbReference type="Gene3D" id="3.40.1800.20">
    <property type="match status" value="1"/>
</dbReference>
<dbReference type="InterPro" id="IPR012934">
    <property type="entry name" value="Znf_AD"/>
</dbReference>
<feature type="binding site" evidence="8">
    <location>
        <position position="5"/>
    </location>
    <ligand>
        <name>Zn(2+)</name>
        <dbReference type="ChEBI" id="CHEBI:29105"/>
    </ligand>
</feature>
<dbReference type="PROSITE" id="PS00028">
    <property type="entry name" value="ZINC_FINGER_C2H2_1"/>
    <property type="match status" value="2"/>
</dbReference>
<dbReference type="InterPro" id="IPR050527">
    <property type="entry name" value="Snail/Krueppel_Znf"/>
</dbReference>
<proteinExistence type="inferred from homology"/>
<evidence type="ECO:0000256" key="4">
    <source>
        <dbReference type="ARBA" id="ARBA00022833"/>
    </source>
</evidence>
<dbReference type="AlphaFoldDB" id="A0AAV8WIK7"/>
<feature type="binding site" evidence="8">
    <location>
        <position position="50"/>
    </location>
    <ligand>
        <name>Zn(2+)</name>
        <dbReference type="ChEBI" id="CHEBI:29105"/>
    </ligand>
</feature>
<comment type="caution">
    <text evidence="12">The sequence shown here is derived from an EMBL/GenBank/DDBJ whole genome shotgun (WGS) entry which is preliminary data.</text>
</comment>
<dbReference type="Gene3D" id="3.30.160.60">
    <property type="entry name" value="Classic Zinc Finger"/>
    <property type="match status" value="2"/>
</dbReference>
<evidence type="ECO:0000256" key="8">
    <source>
        <dbReference type="PROSITE-ProRule" id="PRU01263"/>
    </source>
</evidence>
<evidence type="ECO:0000313" key="13">
    <source>
        <dbReference type="Proteomes" id="UP001162156"/>
    </source>
</evidence>
<feature type="domain" description="C2H2-type" evidence="10">
    <location>
        <begin position="211"/>
        <end position="235"/>
    </location>
</feature>
<dbReference type="GO" id="GO:0005634">
    <property type="term" value="C:nucleus"/>
    <property type="evidence" value="ECO:0007669"/>
    <property type="project" value="InterPro"/>
</dbReference>
<accession>A0AAV8WIK7</accession>
<feature type="domain" description="ZAD" evidence="11">
    <location>
        <begin position="3"/>
        <end position="74"/>
    </location>
</feature>
<evidence type="ECO:0000256" key="1">
    <source>
        <dbReference type="ARBA" id="ARBA00022723"/>
    </source>
</evidence>
<evidence type="ECO:0000256" key="6">
    <source>
        <dbReference type="ARBA" id="ARBA00037948"/>
    </source>
</evidence>
<evidence type="ECO:0000256" key="2">
    <source>
        <dbReference type="ARBA" id="ARBA00022737"/>
    </source>
</evidence>
<feature type="domain" description="C2H2-type" evidence="10">
    <location>
        <begin position="158"/>
        <end position="181"/>
    </location>
</feature>
<dbReference type="InterPro" id="IPR013087">
    <property type="entry name" value="Znf_C2H2_type"/>
</dbReference>
<dbReference type="Proteomes" id="UP001162156">
    <property type="component" value="Unassembled WGS sequence"/>
</dbReference>
<feature type="binding site" evidence="8">
    <location>
        <position position="8"/>
    </location>
    <ligand>
        <name>Zn(2+)</name>
        <dbReference type="ChEBI" id="CHEBI:29105"/>
    </ligand>
</feature>
<reference evidence="12" key="1">
    <citation type="journal article" date="2023" name="Insect Mol. Biol.">
        <title>Genome sequencing provides insights into the evolution of gene families encoding plant cell wall-degrading enzymes in longhorned beetles.</title>
        <authorList>
            <person name="Shin N.R."/>
            <person name="Okamura Y."/>
            <person name="Kirsch R."/>
            <person name="Pauchet Y."/>
        </authorList>
    </citation>
    <scope>NUCLEOTIDE SEQUENCE</scope>
    <source>
        <strain evidence="12">RBIC_L_NR</strain>
    </source>
</reference>
<evidence type="ECO:0000256" key="3">
    <source>
        <dbReference type="ARBA" id="ARBA00022771"/>
    </source>
</evidence>
<keyword evidence="4 8" id="KW-0862">Zinc</keyword>
<evidence type="ECO:0000313" key="12">
    <source>
        <dbReference type="EMBL" id="KAJ8926399.1"/>
    </source>
</evidence>
<protein>
    <submittedName>
        <fullName evidence="12">Uncharacterized protein</fullName>
    </submittedName>
</protein>
<feature type="region of interest" description="Disordered" evidence="9">
    <location>
        <begin position="86"/>
        <end position="112"/>
    </location>
</feature>
<dbReference type="PROSITE" id="PS50157">
    <property type="entry name" value="ZINC_FINGER_C2H2_2"/>
    <property type="match status" value="3"/>
</dbReference>
<dbReference type="SUPFAM" id="SSF57716">
    <property type="entry name" value="Glucocorticoid receptor-like (DNA-binding domain)"/>
    <property type="match status" value="1"/>
</dbReference>
<keyword evidence="5" id="KW-0539">Nucleus</keyword>